<dbReference type="KEGG" id="salo:EF888_15625"/>
<evidence type="ECO:0008006" key="3">
    <source>
        <dbReference type="Google" id="ProtNLM"/>
    </source>
</evidence>
<dbReference type="Proteomes" id="UP000245390">
    <property type="component" value="Unassembled WGS sequence"/>
</dbReference>
<dbReference type="EMBL" id="QGGV01000013">
    <property type="protein sequence ID" value="PWK53480.1"/>
    <property type="molecule type" value="Genomic_DNA"/>
</dbReference>
<gene>
    <name evidence="1" type="ORF">C8D95_1135</name>
</gene>
<reference evidence="1 2" key="1">
    <citation type="submission" date="2018-05" db="EMBL/GenBank/DDBJ databases">
        <title>Genomic Encyclopedia of Type Strains, Phase IV (KMG-IV): sequencing the most valuable type-strain genomes for metagenomic binning, comparative biology and taxonomic classification.</title>
        <authorList>
            <person name="Goeker M."/>
        </authorList>
    </citation>
    <scope>NUCLEOTIDE SEQUENCE [LARGE SCALE GENOMIC DNA]</scope>
    <source>
        <strain evidence="1 2">DSM 103371</strain>
    </source>
</reference>
<name>A0A316G105_9RHOB</name>
<evidence type="ECO:0000313" key="2">
    <source>
        <dbReference type="Proteomes" id="UP000245390"/>
    </source>
</evidence>
<protein>
    <recommendedName>
        <fullName evidence="3">1,4-alpha-glucan branching enzyme</fullName>
    </recommendedName>
</protein>
<sequence>MTQASSTIDHDTIRTWAEERNGHPARVKDSGEGGILRIDFDPPEDSLEEIEWEEFFSVFEKSNLAFLYQEKTEEGSISRFNKLVHREEDG</sequence>
<accession>A0A316G105</accession>
<comment type="caution">
    <text evidence="1">The sequence shown here is derived from an EMBL/GenBank/DDBJ whole genome shotgun (WGS) entry which is preliminary data.</text>
</comment>
<dbReference type="OrthoDB" id="9808866at2"/>
<dbReference type="RefSeq" id="WP_109760952.1">
    <property type="nucleotide sequence ID" value="NZ_CP034588.1"/>
</dbReference>
<evidence type="ECO:0000313" key="1">
    <source>
        <dbReference type="EMBL" id="PWK53480.1"/>
    </source>
</evidence>
<keyword evidence="2" id="KW-1185">Reference proteome</keyword>
<dbReference type="AlphaFoldDB" id="A0A316G105"/>
<proteinExistence type="predicted"/>
<organism evidence="1 2">
    <name type="scientific">Silicimonas algicola</name>
    <dbReference type="NCBI Taxonomy" id="1826607"/>
    <lineage>
        <taxon>Bacteria</taxon>
        <taxon>Pseudomonadati</taxon>
        <taxon>Pseudomonadota</taxon>
        <taxon>Alphaproteobacteria</taxon>
        <taxon>Rhodobacterales</taxon>
        <taxon>Paracoccaceae</taxon>
    </lineage>
</organism>